<evidence type="ECO:0000256" key="7">
    <source>
        <dbReference type="ARBA" id="ARBA00022692"/>
    </source>
</evidence>
<protein>
    <recommendedName>
        <fullName evidence="3">histidine kinase</fullName>
        <ecNumber evidence="3">2.7.13.3</ecNumber>
    </recommendedName>
</protein>
<dbReference type="InterPro" id="IPR003594">
    <property type="entry name" value="HATPase_dom"/>
</dbReference>
<dbReference type="InterPro" id="IPR005467">
    <property type="entry name" value="His_kinase_dom"/>
</dbReference>
<accession>G5IJ80</accession>
<evidence type="ECO:0000256" key="16">
    <source>
        <dbReference type="SAM" id="SignalP"/>
    </source>
</evidence>
<dbReference type="SUPFAM" id="SSF55874">
    <property type="entry name" value="ATPase domain of HSP90 chaperone/DNA topoisomerase II/histidine kinase"/>
    <property type="match status" value="1"/>
</dbReference>
<proteinExistence type="predicted"/>
<keyword evidence="16" id="KW-0732">Signal</keyword>
<dbReference type="PROSITE" id="PS50885">
    <property type="entry name" value="HAMP"/>
    <property type="match status" value="1"/>
</dbReference>
<dbReference type="Pfam" id="PF00512">
    <property type="entry name" value="HisKA"/>
    <property type="match status" value="1"/>
</dbReference>
<evidence type="ECO:0000256" key="15">
    <source>
        <dbReference type="SAM" id="Phobius"/>
    </source>
</evidence>
<evidence type="ECO:0000256" key="5">
    <source>
        <dbReference type="ARBA" id="ARBA00022553"/>
    </source>
</evidence>
<evidence type="ECO:0000256" key="14">
    <source>
        <dbReference type="SAM" id="Coils"/>
    </source>
</evidence>
<dbReference type="GO" id="GO:0005886">
    <property type="term" value="C:plasma membrane"/>
    <property type="evidence" value="ECO:0007669"/>
    <property type="project" value="UniProtKB-SubCell"/>
</dbReference>
<dbReference type="GO" id="GO:0000155">
    <property type="term" value="F:phosphorelay sensor kinase activity"/>
    <property type="evidence" value="ECO:0007669"/>
    <property type="project" value="InterPro"/>
</dbReference>
<dbReference type="OrthoDB" id="9780718at2"/>
<keyword evidence="7 15" id="KW-0812">Transmembrane</keyword>
<keyword evidence="10" id="KW-0067">ATP-binding</keyword>
<keyword evidence="11 15" id="KW-1133">Transmembrane helix</keyword>
<dbReference type="PANTHER" id="PTHR45528:SF1">
    <property type="entry name" value="SENSOR HISTIDINE KINASE CPXA"/>
    <property type="match status" value="1"/>
</dbReference>
<feature type="signal peptide" evidence="16">
    <location>
        <begin position="1"/>
        <end position="22"/>
    </location>
</feature>
<dbReference type="SMART" id="SM00387">
    <property type="entry name" value="HATPase_c"/>
    <property type="match status" value="1"/>
</dbReference>
<feature type="coiled-coil region" evidence="14">
    <location>
        <begin position="192"/>
        <end position="219"/>
    </location>
</feature>
<evidence type="ECO:0000313" key="20">
    <source>
        <dbReference type="Proteomes" id="UP000005384"/>
    </source>
</evidence>
<keyword evidence="13 15" id="KW-0472">Membrane</keyword>
<dbReference type="Pfam" id="PF02518">
    <property type="entry name" value="HATPase_c"/>
    <property type="match status" value="1"/>
</dbReference>
<comment type="catalytic activity">
    <reaction evidence="1">
        <text>ATP + protein L-histidine = ADP + protein N-phospho-L-histidine.</text>
        <dbReference type="EC" id="2.7.13.3"/>
    </reaction>
</comment>
<evidence type="ECO:0000313" key="19">
    <source>
        <dbReference type="EMBL" id="EHI58442.1"/>
    </source>
</evidence>
<evidence type="ECO:0000256" key="6">
    <source>
        <dbReference type="ARBA" id="ARBA00022679"/>
    </source>
</evidence>
<dbReference type="InterPro" id="IPR003661">
    <property type="entry name" value="HisK_dim/P_dom"/>
</dbReference>
<dbReference type="Gene3D" id="1.10.287.130">
    <property type="match status" value="1"/>
</dbReference>
<evidence type="ECO:0000256" key="8">
    <source>
        <dbReference type="ARBA" id="ARBA00022741"/>
    </source>
</evidence>
<dbReference type="PRINTS" id="PR00344">
    <property type="entry name" value="BCTRLSENSOR"/>
</dbReference>
<evidence type="ECO:0000256" key="11">
    <source>
        <dbReference type="ARBA" id="ARBA00022989"/>
    </source>
</evidence>
<evidence type="ECO:0000256" key="12">
    <source>
        <dbReference type="ARBA" id="ARBA00023012"/>
    </source>
</evidence>
<evidence type="ECO:0000259" key="17">
    <source>
        <dbReference type="PROSITE" id="PS50109"/>
    </source>
</evidence>
<keyword evidence="6" id="KW-0808">Transferase</keyword>
<dbReference type="SMART" id="SM00304">
    <property type="entry name" value="HAMP"/>
    <property type="match status" value="1"/>
</dbReference>
<dbReference type="InterPro" id="IPR036890">
    <property type="entry name" value="HATPase_C_sf"/>
</dbReference>
<evidence type="ECO:0000256" key="1">
    <source>
        <dbReference type="ARBA" id="ARBA00000085"/>
    </source>
</evidence>
<dbReference type="PROSITE" id="PS50109">
    <property type="entry name" value="HIS_KIN"/>
    <property type="match status" value="1"/>
</dbReference>
<name>G5IJ80_9FIRM</name>
<keyword evidence="8" id="KW-0547">Nucleotide-binding</keyword>
<keyword evidence="9" id="KW-0418">Kinase</keyword>
<comment type="subcellular location">
    <subcellularLocation>
        <location evidence="2">Cell membrane</location>
        <topology evidence="2">Multi-pass membrane protein</topology>
    </subcellularLocation>
</comment>
<keyword evidence="14" id="KW-0175">Coiled coil</keyword>
<keyword evidence="4" id="KW-1003">Cell membrane</keyword>
<dbReference type="SUPFAM" id="SSF158472">
    <property type="entry name" value="HAMP domain-like"/>
    <property type="match status" value="1"/>
</dbReference>
<evidence type="ECO:0000256" key="2">
    <source>
        <dbReference type="ARBA" id="ARBA00004651"/>
    </source>
</evidence>
<dbReference type="InterPro" id="IPR050398">
    <property type="entry name" value="HssS/ArlS-like"/>
</dbReference>
<evidence type="ECO:0000256" key="9">
    <source>
        <dbReference type="ARBA" id="ARBA00022777"/>
    </source>
</evidence>
<dbReference type="EC" id="2.7.13.3" evidence="3"/>
<keyword evidence="20" id="KW-1185">Reference proteome</keyword>
<organism evidence="19 20">
    <name type="scientific">Hungatella hathewayi WAL-18680</name>
    <dbReference type="NCBI Taxonomy" id="742737"/>
    <lineage>
        <taxon>Bacteria</taxon>
        <taxon>Bacillati</taxon>
        <taxon>Bacillota</taxon>
        <taxon>Clostridia</taxon>
        <taxon>Lachnospirales</taxon>
        <taxon>Lachnospiraceae</taxon>
        <taxon>Hungatella</taxon>
    </lineage>
</organism>
<dbReference type="PATRIC" id="fig|742737.3.peg.3537"/>
<evidence type="ECO:0000256" key="10">
    <source>
        <dbReference type="ARBA" id="ARBA00022840"/>
    </source>
</evidence>
<dbReference type="CDD" id="cd00082">
    <property type="entry name" value="HisKA"/>
    <property type="match status" value="1"/>
</dbReference>
<dbReference type="HOGENOM" id="CLU_000445_89_38_9"/>
<comment type="caution">
    <text evidence="19">The sequence shown here is derived from an EMBL/GenBank/DDBJ whole genome shotgun (WGS) entry which is preliminary data.</text>
</comment>
<dbReference type="InterPro" id="IPR003660">
    <property type="entry name" value="HAMP_dom"/>
</dbReference>
<evidence type="ECO:0000259" key="18">
    <source>
        <dbReference type="PROSITE" id="PS50885"/>
    </source>
</evidence>
<dbReference type="InterPro" id="IPR004358">
    <property type="entry name" value="Sig_transdc_His_kin-like_C"/>
</dbReference>
<evidence type="ECO:0000256" key="4">
    <source>
        <dbReference type="ARBA" id="ARBA00022475"/>
    </source>
</evidence>
<evidence type="ECO:0000256" key="13">
    <source>
        <dbReference type="ARBA" id="ARBA00023136"/>
    </source>
</evidence>
<dbReference type="SMART" id="SM00388">
    <property type="entry name" value="HisKA"/>
    <property type="match status" value="1"/>
</dbReference>
<feature type="domain" description="Histidine kinase" evidence="17">
    <location>
        <begin position="219"/>
        <end position="424"/>
    </location>
</feature>
<sequence length="424" mass="47981">MIHKKWLAALLCLYCLAGGILASSVLKQTPPSIDMVAVNRIVNHTLEQFENQDFSKMPDAPYDYTVLDTAGNVLFQTSPQAPDTISEAVRSHDAVLDVTDTAKNLQPYGKVLISTNYESFLALQHRRLTKLVLLMFALLLLMALCYTFYLNRMVFTPFQHLKDFAHHIAMGNLDAPLPMDKHHAFGAFTESFDIMREQLAEARQREAEANRSKKELVASLSHDIKTPVTSIKLVSELMLVTEQDAKVRGKIQTIYNKSEQIDRLITDMLQATLEDLGELRVTLSEESSALLEPMIRHSDFYGRVTMEPIPGCLLLMDTLRIEQVIDNIINNAYKYADTPITVRSEIQNGFLRLEFMDYGDGVPEEELPKLFQKFYRGSNSQAGSKNGSGLGLYIAHHLMHEMKGDIQYYNRPDGFSVEVLIRLA</sequence>
<feature type="domain" description="HAMP" evidence="18">
    <location>
        <begin position="152"/>
        <end position="204"/>
    </location>
</feature>
<evidence type="ECO:0000256" key="3">
    <source>
        <dbReference type="ARBA" id="ARBA00012438"/>
    </source>
</evidence>
<dbReference type="PANTHER" id="PTHR45528">
    <property type="entry name" value="SENSOR HISTIDINE KINASE CPXA"/>
    <property type="match status" value="1"/>
</dbReference>
<feature type="transmembrane region" description="Helical" evidence="15">
    <location>
        <begin position="131"/>
        <end position="150"/>
    </location>
</feature>
<keyword evidence="5" id="KW-0597">Phosphoprotein</keyword>
<feature type="chain" id="PRO_5038608386" description="histidine kinase" evidence="16">
    <location>
        <begin position="23"/>
        <end position="424"/>
    </location>
</feature>
<keyword evidence="12" id="KW-0902">Two-component regulatory system</keyword>
<dbReference type="EMBL" id="ADLN01000098">
    <property type="protein sequence ID" value="EHI58442.1"/>
    <property type="molecule type" value="Genomic_DNA"/>
</dbReference>
<dbReference type="Proteomes" id="UP000005384">
    <property type="component" value="Unassembled WGS sequence"/>
</dbReference>
<dbReference type="Gene3D" id="6.10.340.10">
    <property type="match status" value="1"/>
</dbReference>
<dbReference type="RefSeq" id="WP_006781549.1">
    <property type="nucleotide sequence ID" value="NZ_CP040506.1"/>
</dbReference>
<reference evidence="19 20" key="1">
    <citation type="submission" date="2011-08" db="EMBL/GenBank/DDBJ databases">
        <title>The Genome Sequence of Clostridium hathewayi WAL-18680.</title>
        <authorList>
            <consortium name="The Broad Institute Genome Sequencing Platform"/>
            <person name="Earl A."/>
            <person name="Ward D."/>
            <person name="Feldgarden M."/>
            <person name="Gevers D."/>
            <person name="Finegold S.M."/>
            <person name="Summanen P.H."/>
            <person name="Molitoris D.R."/>
            <person name="Song M."/>
            <person name="Daigneault M."/>
            <person name="Allen-Vercoe E."/>
            <person name="Young S.K."/>
            <person name="Zeng Q."/>
            <person name="Gargeya S."/>
            <person name="Fitzgerald M."/>
            <person name="Haas B."/>
            <person name="Abouelleil A."/>
            <person name="Alvarado L."/>
            <person name="Arachchi H.M."/>
            <person name="Berlin A."/>
            <person name="Brown A."/>
            <person name="Chapman S.B."/>
            <person name="Chen Z."/>
            <person name="Dunbar C."/>
            <person name="Freedman E."/>
            <person name="Gearin G."/>
            <person name="Gellesch M."/>
            <person name="Goldberg J."/>
            <person name="Griggs A."/>
            <person name="Gujja S."/>
            <person name="Heiman D."/>
            <person name="Howarth C."/>
            <person name="Larson L."/>
            <person name="Lui A."/>
            <person name="MacDonald P.J.P."/>
            <person name="Montmayeur A."/>
            <person name="Murphy C."/>
            <person name="Neiman D."/>
            <person name="Pearson M."/>
            <person name="Priest M."/>
            <person name="Roberts A."/>
            <person name="Saif S."/>
            <person name="Shea T."/>
            <person name="Shenoy N."/>
            <person name="Sisk P."/>
            <person name="Stolte C."/>
            <person name="Sykes S."/>
            <person name="Wortman J."/>
            <person name="Nusbaum C."/>
            <person name="Birren B."/>
        </authorList>
    </citation>
    <scope>NUCLEOTIDE SEQUENCE [LARGE SCALE GENOMIC DNA]</scope>
    <source>
        <strain evidence="19 20">WAL-18680</strain>
    </source>
</reference>
<dbReference type="InterPro" id="IPR036097">
    <property type="entry name" value="HisK_dim/P_sf"/>
</dbReference>
<dbReference type="GO" id="GO:0005524">
    <property type="term" value="F:ATP binding"/>
    <property type="evidence" value="ECO:0007669"/>
    <property type="project" value="UniProtKB-KW"/>
</dbReference>
<gene>
    <name evidence="19" type="ORF">HMPREF9473_03558</name>
</gene>
<dbReference type="SUPFAM" id="SSF47384">
    <property type="entry name" value="Homodimeric domain of signal transducing histidine kinase"/>
    <property type="match status" value="1"/>
</dbReference>
<dbReference type="Gene3D" id="3.30.565.10">
    <property type="entry name" value="Histidine kinase-like ATPase, C-terminal domain"/>
    <property type="match status" value="1"/>
</dbReference>
<dbReference type="AlphaFoldDB" id="G5IJ80"/>